<dbReference type="OrthoDB" id="9799092at2"/>
<sequence length="324" mass="36968">MQINFQQTLEMRNFRGAADLRLIVDLINICCCFDNLDDGASVTELKNELDAPGVDKNKDIRLWEDGNGNLIGYGDLWISEPSDAIDGALSFYVHPDIRGKNLESQIFQWAETRMAEVKQERGFPVKLRAGARDTQTERITLLEKFGFICERRSDRMERSLVEPVEQPQFPPGLTLRQMNPITDKLAWLELLNESFLDHWNHHPVTLESMEHWLKETHYKPELDLIAVADDGSLAALCFCEIKPEYSDRIGKKVGFIGVLGTRRNYRRMGLGRAMLLAGLQRLKDKGMEFAQLGVNADNPNGALRLYESVGFSKQLTKMAFFKDI</sequence>
<dbReference type="EMBL" id="NTFS01000328">
    <property type="protein sequence ID" value="PAX51824.1"/>
    <property type="molecule type" value="Genomic_DNA"/>
</dbReference>
<feature type="domain" description="N-acetyltransferase" evidence="3">
    <location>
        <begin position="173"/>
        <end position="324"/>
    </location>
</feature>
<organism evidence="4 5">
    <name type="scientific">Brunnivagina elsteri CCALA 953</name>
    <dbReference type="NCBI Taxonomy" id="987040"/>
    <lineage>
        <taxon>Bacteria</taxon>
        <taxon>Bacillati</taxon>
        <taxon>Cyanobacteriota</taxon>
        <taxon>Cyanophyceae</taxon>
        <taxon>Nostocales</taxon>
        <taxon>Calotrichaceae</taxon>
        <taxon>Brunnivagina</taxon>
    </lineage>
</organism>
<comment type="caution">
    <text evidence="4">The sequence shown here is derived from an EMBL/GenBank/DDBJ whole genome shotgun (WGS) entry which is preliminary data.</text>
</comment>
<keyword evidence="1 4" id="KW-0808">Transferase</keyword>
<dbReference type="GO" id="GO:0016747">
    <property type="term" value="F:acyltransferase activity, transferring groups other than amino-acyl groups"/>
    <property type="evidence" value="ECO:0007669"/>
    <property type="project" value="InterPro"/>
</dbReference>
<keyword evidence="2" id="KW-0012">Acyltransferase</keyword>
<dbReference type="Proteomes" id="UP000218238">
    <property type="component" value="Unassembled WGS sequence"/>
</dbReference>
<dbReference type="PANTHER" id="PTHR43420">
    <property type="entry name" value="ACETYLTRANSFERASE"/>
    <property type="match status" value="1"/>
</dbReference>
<gene>
    <name evidence="4" type="ORF">CK510_22700</name>
</gene>
<evidence type="ECO:0000313" key="4">
    <source>
        <dbReference type="EMBL" id="PAX51824.1"/>
    </source>
</evidence>
<keyword evidence="5" id="KW-1185">Reference proteome</keyword>
<dbReference type="CDD" id="cd04301">
    <property type="entry name" value="NAT_SF"/>
    <property type="match status" value="1"/>
</dbReference>
<evidence type="ECO:0000256" key="2">
    <source>
        <dbReference type="ARBA" id="ARBA00023315"/>
    </source>
</evidence>
<reference evidence="4 5" key="1">
    <citation type="submission" date="2017-08" db="EMBL/GenBank/DDBJ databases">
        <title>Draft genome sequence of filamentous cyanobacterium Calothrix elsteri CCALA 953.</title>
        <authorList>
            <person name="Gagunashvili A.N."/>
            <person name="Elster J."/>
            <person name="Andresson O.S."/>
        </authorList>
    </citation>
    <scope>NUCLEOTIDE SEQUENCE [LARGE SCALE GENOMIC DNA]</scope>
    <source>
        <strain evidence="4 5">CCALA 953</strain>
    </source>
</reference>
<dbReference type="Pfam" id="PF00583">
    <property type="entry name" value="Acetyltransf_1"/>
    <property type="match status" value="1"/>
</dbReference>
<evidence type="ECO:0000256" key="1">
    <source>
        <dbReference type="ARBA" id="ARBA00022679"/>
    </source>
</evidence>
<dbReference type="InterPro" id="IPR000182">
    <property type="entry name" value="GNAT_dom"/>
</dbReference>
<dbReference type="InterPro" id="IPR016181">
    <property type="entry name" value="Acyl_CoA_acyltransferase"/>
</dbReference>
<protein>
    <submittedName>
        <fullName evidence="4">GNAT family N-acetyltransferase</fullName>
    </submittedName>
</protein>
<dbReference type="PROSITE" id="PS51186">
    <property type="entry name" value="GNAT"/>
    <property type="match status" value="1"/>
</dbReference>
<dbReference type="AlphaFoldDB" id="A0A2A2TDJ6"/>
<dbReference type="SUPFAM" id="SSF55729">
    <property type="entry name" value="Acyl-CoA N-acyltransferases (Nat)"/>
    <property type="match status" value="1"/>
</dbReference>
<name>A0A2A2TDJ6_9CYAN</name>
<proteinExistence type="predicted"/>
<evidence type="ECO:0000313" key="5">
    <source>
        <dbReference type="Proteomes" id="UP000218238"/>
    </source>
</evidence>
<dbReference type="InterPro" id="IPR050680">
    <property type="entry name" value="YpeA/RimI_acetyltransf"/>
</dbReference>
<evidence type="ECO:0000259" key="3">
    <source>
        <dbReference type="PROSITE" id="PS51186"/>
    </source>
</evidence>
<dbReference type="Gene3D" id="3.40.630.30">
    <property type="match status" value="1"/>
</dbReference>
<accession>A0A2A2TDJ6</accession>